<keyword evidence="6" id="KW-0238">DNA-binding</keyword>
<evidence type="ECO:0000256" key="2">
    <source>
        <dbReference type="ARBA" id="ARBA00024867"/>
    </source>
</evidence>
<keyword evidence="3" id="KW-0597">Phosphoprotein</keyword>
<dbReference type="AlphaFoldDB" id="A0A371IPQ7"/>
<accession>A0A371IPQ7</accession>
<keyword evidence="7" id="KW-1185">Reference proteome</keyword>
<dbReference type="Proteomes" id="UP000243494">
    <property type="component" value="Unassembled WGS sequence"/>
</dbReference>
<organism evidence="6 7">
    <name type="scientific">Romboutsia maritimum</name>
    <dbReference type="NCBI Taxonomy" id="2020948"/>
    <lineage>
        <taxon>Bacteria</taxon>
        <taxon>Bacillati</taxon>
        <taxon>Bacillota</taxon>
        <taxon>Clostridia</taxon>
        <taxon>Peptostreptococcales</taxon>
        <taxon>Peptostreptococcaceae</taxon>
        <taxon>Romboutsia</taxon>
    </lineage>
</organism>
<feature type="domain" description="HTH LytTR-type" evidence="5">
    <location>
        <begin position="130"/>
        <end position="228"/>
    </location>
</feature>
<evidence type="ECO:0000256" key="3">
    <source>
        <dbReference type="PROSITE-ProRule" id="PRU00169"/>
    </source>
</evidence>
<dbReference type="SMART" id="SM00850">
    <property type="entry name" value="LytTR"/>
    <property type="match status" value="1"/>
</dbReference>
<proteinExistence type="predicted"/>
<dbReference type="Pfam" id="PF00072">
    <property type="entry name" value="Response_reg"/>
    <property type="match status" value="1"/>
</dbReference>
<dbReference type="Gene3D" id="3.40.50.2300">
    <property type="match status" value="1"/>
</dbReference>
<dbReference type="PANTHER" id="PTHR37299">
    <property type="entry name" value="TRANSCRIPTIONAL REGULATOR-RELATED"/>
    <property type="match status" value="1"/>
</dbReference>
<feature type="domain" description="Response regulatory" evidence="4">
    <location>
        <begin position="4"/>
        <end position="121"/>
    </location>
</feature>
<dbReference type="GO" id="GO:0003677">
    <property type="term" value="F:DNA binding"/>
    <property type="evidence" value="ECO:0007669"/>
    <property type="project" value="UniProtKB-KW"/>
</dbReference>
<feature type="modified residue" description="4-aspartylphosphate" evidence="3">
    <location>
        <position position="58"/>
    </location>
</feature>
<dbReference type="GO" id="GO:0000156">
    <property type="term" value="F:phosphorelay response regulator activity"/>
    <property type="evidence" value="ECO:0007669"/>
    <property type="project" value="InterPro"/>
</dbReference>
<dbReference type="PANTHER" id="PTHR37299:SF1">
    <property type="entry name" value="STAGE 0 SPORULATION PROTEIN A HOMOLOG"/>
    <property type="match status" value="1"/>
</dbReference>
<dbReference type="InterPro" id="IPR001789">
    <property type="entry name" value="Sig_transdc_resp-reg_receiver"/>
</dbReference>
<dbReference type="Pfam" id="PF04397">
    <property type="entry name" value="LytTR"/>
    <property type="match status" value="1"/>
</dbReference>
<evidence type="ECO:0000256" key="1">
    <source>
        <dbReference type="ARBA" id="ARBA00018672"/>
    </source>
</evidence>
<evidence type="ECO:0000313" key="7">
    <source>
        <dbReference type="Proteomes" id="UP000243494"/>
    </source>
</evidence>
<sequence>MTLVIAVCEDNEVQRNLLVDWIKLYFKDKDLSLKIYEFESGEKLLDNYPIELNILFLDIKMDQLNGMDTAKEIRKFDKKLEIIFATSLSEYMQEGYEVSAYRYLIKPLKIEDINRHLSECISKYLDIHYLILNTKNNLIRVNILNILYIEKEGHKIIIHEINNFFKLKMSMKKIEEVLKEKNFFRCHNSFLINLDKVERLDKNNLYINSIQIPVSKYRVKNLKIRLTECLGYMIC</sequence>
<name>A0A371IPQ7_9FIRM</name>
<protein>
    <recommendedName>
        <fullName evidence="1">Stage 0 sporulation protein A homolog</fullName>
    </recommendedName>
</protein>
<evidence type="ECO:0000259" key="5">
    <source>
        <dbReference type="PROSITE" id="PS50930"/>
    </source>
</evidence>
<dbReference type="SMART" id="SM00448">
    <property type="entry name" value="REC"/>
    <property type="match status" value="1"/>
</dbReference>
<dbReference type="InterPro" id="IPR011006">
    <property type="entry name" value="CheY-like_superfamily"/>
</dbReference>
<dbReference type="SUPFAM" id="SSF52172">
    <property type="entry name" value="CheY-like"/>
    <property type="match status" value="1"/>
</dbReference>
<dbReference type="Gene3D" id="2.40.50.1020">
    <property type="entry name" value="LytTr DNA-binding domain"/>
    <property type="match status" value="1"/>
</dbReference>
<dbReference type="InterPro" id="IPR046947">
    <property type="entry name" value="LytR-like"/>
</dbReference>
<dbReference type="PROSITE" id="PS50930">
    <property type="entry name" value="HTH_LYTTR"/>
    <property type="match status" value="1"/>
</dbReference>
<evidence type="ECO:0000259" key="4">
    <source>
        <dbReference type="PROSITE" id="PS50110"/>
    </source>
</evidence>
<evidence type="ECO:0000313" key="6">
    <source>
        <dbReference type="EMBL" id="RDY22457.1"/>
    </source>
</evidence>
<reference evidence="6 7" key="1">
    <citation type="journal article" date="2017" name="Genome Announc.">
        <title>Draft Genome Sequence of Romboutsia maritimum sp. nov. Strain CCRI-22766(T), Isolated from Coastal Estuarine Mud.</title>
        <authorList>
            <person name="Maheux A.F."/>
            <person name="Boudreau D.K."/>
            <person name="Berube E."/>
            <person name="Boissinot M."/>
            <person name="Raymond F."/>
            <person name="Brodeur S."/>
            <person name="Corbeil J."/>
            <person name="Brightwell G."/>
            <person name="Broda D."/>
            <person name="Omar R.F."/>
            <person name="Bergeron M.G."/>
        </authorList>
    </citation>
    <scope>NUCLEOTIDE SEQUENCE [LARGE SCALE GENOMIC DNA]</scope>
    <source>
        <strain evidence="6 7">CCRI-22766</strain>
    </source>
</reference>
<dbReference type="OrthoDB" id="9779387at2"/>
<dbReference type="InterPro" id="IPR007492">
    <property type="entry name" value="LytTR_DNA-bd_dom"/>
</dbReference>
<comment type="function">
    <text evidence="2">May play the central regulatory role in sporulation. It may be an element of the effector pathway responsible for the activation of sporulation genes in response to nutritional stress. Spo0A may act in concert with spo0H (a sigma factor) to control the expression of some genes that are critical to the sporulation process.</text>
</comment>
<gene>
    <name evidence="6" type="ORF">CHF27_013335</name>
</gene>
<comment type="caution">
    <text evidence="6">The sequence shown here is derived from an EMBL/GenBank/DDBJ whole genome shotgun (WGS) entry which is preliminary data.</text>
</comment>
<dbReference type="PROSITE" id="PS50110">
    <property type="entry name" value="RESPONSE_REGULATORY"/>
    <property type="match status" value="1"/>
</dbReference>
<dbReference type="RefSeq" id="WP_095406524.1">
    <property type="nucleotide sequence ID" value="NZ_NOJZ02000054.1"/>
</dbReference>
<dbReference type="EMBL" id="NOJZ02000054">
    <property type="protein sequence ID" value="RDY22457.1"/>
    <property type="molecule type" value="Genomic_DNA"/>
</dbReference>